<dbReference type="InterPro" id="IPR011650">
    <property type="entry name" value="Peptidase_M20_dimer"/>
</dbReference>
<accession>A0A7C4LN87</accession>
<organism evidence="4">
    <name type="scientific">Schlesneria paludicola</name>
    <dbReference type="NCBI Taxonomy" id="360056"/>
    <lineage>
        <taxon>Bacteria</taxon>
        <taxon>Pseudomonadati</taxon>
        <taxon>Planctomycetota</taxon>
        <taxon>Planctomycetia</taxon>
        <taxon>Planctomycetales</taxon>
        <taxon>Planctomycetaceae</taxon>
        <taxon>Schlesneria</taxon>
    </lineage>
</organism>
<dbReference type="SUPFAM" id="SSF55031">
    <property type="entry name" value="Bacterial exopeptidase dimerisation domain"/>
    <property type="match status" value="1"/>
</dbReference>
<keyword evidence="1" id="KW-0479">Metal-binding</keyword>
<dbReference type="Gene3D" id="3.30.70.360">
    <property type="match status" value="1"/>
</dbReference>
<dbReference type="PANTHER" id="PTHR43808">
    <property type="entry name" value="ACETYLORNITHINE DEACETYLASE"/>
    <property type="match status" value="1"/>
</dbReference>
<dbReference type="Gene3D" id="3.40.630.10">
    <property type="entry name" value="Zn peptidases"/>
    <property type="match status" value="1"/>
</dbReference>
<dbReference type="AlphaFoldDB" id="A0A7C4LN87"/>
<evidence type="ECO:0000313" key="4">
    <source>
        <dbReference type="EMBL" id="HGT40955.1"/>
    </source>
</evidence>
<proteinExistence type="predicted"/>
<feature type="domain" description="Peptidase M20 dimerisation" evidence="3">
    <location>
        <begin position="167"/>
        <end position="275"/>
    </location>
</feature>
<dbReference type="CDD" id="cd03894">
    <property type="entry name" value="M20_ArgE"/>
    <property type="match status" value="1"/>
</dbReference>
<reference evidence="4" key="1">
    <citation type="journal article" date="2020" name="mSystems">
        <title>Genome- and Community-Level Interaction Insights into Carbon Utilization and Element Cycling Functions of Hydrothermarchaeota in Hydrothermal Sediment.</title>
        <authorList>
            <person name="Zhou Z."/>
            <person name="Liu Y."/>
            <person name="Xu W."/>
            <person name="Pan J."/>
            <person name="Luo Z.H."/>
            <person name="Li M."/>
        </authorList>
    </citation>
    <scope>NUCLEOTIDE SEQUENCE [LARGE SCALE GENOMIC DNA]</scope>
    <source>
        <strain evidence="4">SpSt-508</strain>
    </source>
</reference>
<dbReference type="Pfam" id="PF01546">
    <property type="entry name" value="Peptidase_M20"/>
    <property type="match status" value="1"/>
</dbReference>
<dbReference type="EMBL" id="DSVQ01000019">
    <property type="protein sequence ID" value="HGT40955.1"/>
    <property type="molecule type" value="Genomic_DNA"/>
</dbReference>
<dbReference type="SUPFAM" id="SSF53187">
    <property type="entry name" value="Zn-dependent exopeptidases"/>
    <property type="match status" value="1"/>
</dbReference>
<protein>
    <submittedName>
        <fullName evidence="4">M20 family peptidase</fullName>
    </submittedName>
</protein>
<sequence length="375" mass="40696">MGRAVTGPEFYEGRLSDYLCRLFQEWNVPWERLEVAPQRANVLARWEGTPGAPVLLYDAHQDTVPADGMVIPPFEPTISRGRLFGRGACDVKGGLAAMLAAFARLAQTRPTPCATVVLSCTCDEEATSLGIQHLTGAWSAAENCYRLLSRRPDYAVIAEPTQLDVVVAHRGAVRWKLHTRGRACHSSRPQDGVNAIYRMGRVLRELEAYAAALPASRPEHPLCGPATLSVGLISGGSSVNVVPDACTIEIDRRVIPGERREDAIPAVAEWLQERLDFPVTHEAPYVFSPPLDDDRNGPLSDRLLASIAAAAGPHRKIGVAYGTHASRVAQAGVPAVVFGPGDIAQAHTEDEWIDLEQLQQATDIYAQFAVDMAKL</sequence>
<dbReference type="InterPro" id="IPR002933">
    <property type="entry name" value="Peptidase_M20"/>
</dbReference>
<evidence type="ECO:0000259" key="3">
    <source>
        <dbReference type="Pfam" id="PF07687"/>
    </source>
</evidence>
<keyword evidence="2" id="KW-0378">Hydrolase</keyword>
<dbReference type="Pfam" id="PF07687">
    <property type="entry name" value="M20_dimer"/>
    <property type="match status" value="1"/>
</dbReference>
<gene>
    <name evidence="4" type="ORF">ENS64_17050</name>
</gene>
<comment type="caution">
    <text evidence="4">The sequence shown here is derived from an EMBL/GenBank/DDBJ whole genome shotgun (WGS) entry which is preliminary data.</text>
</comment>
<dbReference type="InterPro" id="IPR050072">
    <property type="entry name" value="Peptidase_M20A"/>
</dbReference>
<dbReference type="InterPro" id="IPR036264">
    <property type="entry name" value="Bact_exopeptidase_dim_dom"/>
</dbReference>
<dbReference type="GO" id="GO:0016787">
    <property type="term" value="F:hydrolase activity"/>
    <property type="evidence" value="ECO:0007669"/>
    <property type="project" value="UniProtKB-KW"/>
</dbReference>
<dbReference type="GO" id="GO:0046872">
    <property type="term" value="F:metal ion binding"/>
    <property type="evidence" value="ECO:0007669"/>
    <property type="project" value="UniProtKB-KW"/>
</dbReference>
<evidence type="ECO:0000256" key="1">
    <source>
        <dbReference type="ARBA" id="ARBA00022723"/>
    </source>
</evidence>
<evidence type="ECO:0000256" key="2">
    <source>
        <dbReference type="ARBA" id="ARBA00022801"/>
    </source>
</evidence>
<name>A0A7C4LN87_9PLAN</name>